<reference evidence="1 2" key="1">
    <citation type="journal article" date="2015" name="Nature">
        <title>rRNA introns, odd ribosomes, and small enigmatic genomes across a large radiation of phyla.</title>
        <authorList>
            <person name="Brown C.T."/>
            <person name="Hug L.A."/>
            <person name="Thomas B.C."/>
            <person name="Sharon I."/>
            <person name="Castelle C.J."/>
            <person name="Singh A."/>
            <person name="Wilkins M.J."/>
            <person name="Williams K.H."/>
            <person name="Banfield J.F."/>
        </authorList>
    </citation>
    <scope>NUCLEOTIDE SEQUENCE [LARGE SCALE GENOMIC DNA]</scope>
    <source>
        <strain evidence="2">GW2011_GWA1_39_13</strain>
    </source>
</reference>
<dbReference type="InterPro" id="IPR036388">
    <property type="entry name" value="WH-like_DNA-bd_sf"/>
</dbReference>
<evidence type="ECO:0000313" key="1">
    <source>
        <dbReference type="EMBL" id="KKR02579.1"/>
    </source>
</evidence>
<dbReference type="Gene3D" id="1.10.10.10">
    <property type="entry name" value="Winged helix-like DNA-binding domain superfamily/Winged helix DNA-binding domain"/>
    <property type="match status" value="1"/>
</dbReference>
<gene>
    <name evidence="1" type="ORF">UT29_C0001G0059</name>
</gene>
<protein>
    <submittedName>
        <fullName evidence="1">Uncharacterized protein</fullName>
    </submittedName>
</protein>
<organism evidence="1 2">
    <name type="scientific">Yanofskybacteria sp. (strain GW2011_GWA1_39_13)</name>
    <dbReference type="NCBI Taxonomy" id="1619019"/>
    <lineage>
        <taxon>Bacteria</taxon>
        <taxon>Candidatus Yanofskyibacteriota</taxon>
    </lineage>
</organism>
<proteinExistence type="predicted"/>
<accession>A0A0G0MET2</accession>
<sequence length="219" mass="25876">MNPHKEKAIELRRLGKSYKDIRREVGVSLSTLSGWFKNEDWSMEIRDRLGREQSLAFPKKLEALTKANKARWALLNKNYRESAEKEFELLKKNSLFLAGIMLYWGEGEKNPKQSRIKLTNSDPVMIRFFYSFLRDCVGIPAEKIHVWLLLYPDLKDEMQKNFWSKATGIPISQFKESVYIKGRQSTKRLSYGVCNVFVQGREFKEKFMTWIELCQKMLM</sequence>
<name>A0A0G0MET2_YANXG</name>
<dbReference type="Proteomes" id="UP000034845">
    <property type="component" value="Unassembled WGS sequence"/>
</dbReference>
<dbReference type="EMBL" id="LBWF01000001">
    <property type="protein sequence ID" value="KKR02579.1"/>
    <property type="molecule type" value="Genomic_DNA"/>
</dbReference>
<evidence type="ECO:0000313" key="2">
    <source>
        <dbReference type="Proteomes" id="UP000034845"/>
    </source>
</evidence>
<comment type="caution">
    <text evidence="1">The sequence shown here is derived from an EMBL/GenBank/DDBJ whole genome shotgun (WGS) entry which is preliminary data.</text>
</comment>
<dbReference type="AlphaFoldDB" id="A0A0G0MET2"/>